<organism evidence="2 3">
    <name type="scientific">Leersia perrieri</name>
    <dbReference type="NCBI Taxonomy" id="77586"/>
    <lineage>
        <taxon>Eukaryota</taxon>
        <taxon>Viridiplantae</taxon>
        <taxon>Streptophyta</taxon>
        <taxon>Embryophyta</taxon>
        <taxon>Tracheophyta</taxon>
        <taxon>Spermatophyta</taxon>
        <taxon>Magnoliopsida</taxon>
        <taxon>Liliopsida</taxon>
        <taxon>Poales</taxon>
        <taxon>Poaceae</taxon>
        <taxon>BOP clade</taxon>
        <taxon>Oryzoideae</taxon>
        <taxon>Oryzeae</taxon>
        <taxon>Oryzinae</taxon>
        <taxon>Leersia</taxon>
    </lineage>
</organism>
<dbReference type="Gramene" id="LPERR05G01570.1">
    <property type="protein sequence ID" value="LPERR05G01570.1"/>
    <property type="gene ID" value="LPERR05G01570"/>
</dbReference>
<evidence type="ECO:0000313" key="2">
    <source>
        <dbReference type="EnsemblPlants" id="LPERR05G01570.1"/>
    </source>
</evidence>
<keyword evidence="3" id="KW-1185">Reference proteome</keyword>
<dbReference type="EnsemblPlants" id="LPERR05G01570.1">
    <property type="protein sequence ID" value="LPERR05G01570.1"/>
    <property type="gene ID" value="LPERR05G01570"/>
</dbReference>
<dbReference type="Proteomes" id="UP000032180">
    <property type="component" value="Chromosome 5"/>
</dbReference>
<sequence>MTDGDGRGWRRWAQAGGEGELSSRRPERRRSSIGGEKEEGEEEGGESGRKRETTLLLSAEEQMDGGGQDELSRRLERGERDEQQIEATHGRDELMVATMVV</sequence>
<name>A0A0D9WC86_9ORYZ</name>
<proteinExistence type="predicted"/>
<protein>
    <submittedName>
        <fullName evidence="2">Uncharacterized protein</fullName>
    </submittedName>
</protein>
<reference evidence="2" key="3">
    <citation type="submission" date="2015-04" db="UniProtKB">
        <authorList>
            <consortium name="EnsemblPlants"/>
        </authorList>
    </citation>
    <scope>IDENTIFICATION</scope>
</reference>
<feature type="compositionally biased region" description="Basic and acidic residues" evidence="1">
    <location>
        <begin position="70"/>
        <end position="91"/>
    </location>
</feature>
<dbReference type="HOGENOM" id="CLU_2295739_0_0_1"/>
<reference evidence="3" key="2">
    <citation type="submission" date="2013-12" db="EMBL/GenBank/DDBJ databases">
        <authorList>
            <person name="Yu Y."/>
            <person name="Lee S."/>
            <person name="de Baynast K."/>
            <person name="Wissotski M."/>
            <person name="Liu L."/>
            <person name="Talag J."/>
            <person name="Goicoechea J."/>
            <person name="Angelova A."/>
            <person name="Jetty R."/>
            <person name="Kudrna D."/>
            <person name="Golser W."/>
            <person name="Rivera L."/>
            <person name="Zhang J."/>
            <person name="Wing R."/>
        </authorList>
    </citation>
    <scope>NUCLEOTIDE SEQUENCE</scope>
</reference>
<evidence type="ECO:0000256" key="1">
    <source>
        <dbReference type="SAM" id="MobiDB-lite"/>
    </source>
</evidence>
<dbReference type="AlphaFoldDB" id="A0A0D9WC86"/>
<evidence type="ECO:0000313" key="3">
    <source>
        <dbReference type="Proteomes" id="UP000032180"/>
    </source>
</evidence>
<reference evidence="2 3" key="1">
    <citation type="submission" date="2012-08" db="EMBL/GenBank/DDBJ databases">
        <title>Oryza genome evolution.</title>
        <authorList>
            <person name="Wing R.A."/>
        </authorList>
    </citation>
    <scope>NUCLEOTIDE SEQUENCE</scope>
</reference>
<accession>A0A0D9WC86</accession>
<feature type="region of interest" description="Disordered" evidence="1">
    <location>
        <begin position="1"/>
        <end position="91"/>
    </location>
</feature>